<proteinExistence type="predicted"/>
<reference evidence="2 3" key="1">
    <citation type="submission" date="2018-09" db="EMBL/GenBank/DDBJ databases">
        <title>Paenibacillus SK2017-BO5.</title>
        <authorList>
            <person name="Piskunova J.V."/>
            <person name="Dubiley S.A."/>
            <person name="Severinov K.V."/>
        </authorList>
    </citation>
    <scope>NUCLEOTIDE SEQUENCE [LARGE SCALE GENOMIC DNA]</scope>
    <source>
        <strain evidence="2 3">BO5</strain>
    </source>
</reference>
<dbReference type="InterPro" id="IPR046350">
    <property type="entry name" value="Cystatin_sf"/>
</dbReference>
<organism evidence="2 3">
    <name type="scientific">Paenibacillus thiaminolyticus</name>
    <name type="common">Bacillus thiaminolyticus</name>
    <dbReference type="NCBI Taxonomy" id="49283"/>
    <lineage>
        <taxon>Bacteria</taxon>
        <taxon>Bacillati</taxon>
        <taxon>Bacillota</taxon>
        <taxon>Bacilli</taxon>
        <taxon>Bacillales</taxon>
        <taxon>Paenibacillaceae</taxon>
        <taxon>Paenibacillus</taxon>
    </lineage>
</organism>
<dbReference type="EMBL" id="QYZD01000006">
    <property type="protein sequence ID" value="RJG24535.1"/>
    <property type="molecule type" value="Genomic_DNA"/>
</dbReference>
<gene>
    <name evidence="2" type="ORF">DQX05_09430</name>
</gene>
<dbReference type="Proteomes" id="UP000266177">
    <property type="component" value="Unassembled WGS sequence"/>
</dbReference>
<evidence type="ECO:0000256" key="1">
    <source>
        <dbReference type="SAM" id="Phobius"/>
    </source>
</evidence>
<evidence type="ECO:0000313" key="3">
    <source>
        <dbReference type="Proteomes" id="UP000266177"/>
    </source>
</evidence>
<keyword evidence="1" id="KW-1133">Transmembrane helix</keyword>
<dbReference type="SUPFAM" id="SSF54403">
    <property type="entry name" value="Cystatin/monellin"/>
    <property type="match status" value="2"/>
</dbReference>
<keyword evidence="1" id="KW-0472">Membrane</keyword>
<sequence>MARSRSRRRRNRWFIAVLAFLVLILFIVALVMYVNYIYSDERVKEAEILQRAQQEIPLTEVNGIDKSIWEEVVYVINGINQEEKAVWVWVFPDRVTSIQVADSVDKATVKANIHQAYPDARIVRLLPGYKDNQYVWQAFVQRKDEQGTRRYFYQFYSFYDGSPVGEIYGLPNQ</sequence>
<dbReference type="RefSeq" id="WP_119792969.1">
    <property type="nucleotide sequence ID" value="NZ_QYZD01000006.1"/>
</dbReference>
<dbReference type="OrthoDB" id="2678417at2"/>
<dbReference type="Gene3D" id="3.10.450.40">
    <property type="match status" value="1"/>
</dbReference>
<feature type="transmembrane region" description="Helical" evidence="1">
    <location>
        <begin position="12"/>
        <end position="34"/>
    </location>
</feature>
<accession>A0A3A3GLP8</accession>
<evidence type="ECO:0000313" key="2">
    <source>
        <dbReference type="EMBL" id="RJG24535.1"/>
    </source>
</evidence>
<keyword evidence="1" id="KW-0812">Transmembrane</keyword>
<comment type="caution">
    <text evidence="2">The sequence shown here is derived from an EMBL/GenBank/DDBJ whole genome shotgun (WGS) entry which is preliminary data.</text>
</comment>
<name>A0A3A3GLP8_PANTH</name>
<protein>
    <submittedName>
        <fullName evidence="2">Uncharacterized protein</fullName>
    </submittedName>
</protein>
<dbReference type="AlphaFoldDB" id="A0A3A3GLP8"/>